<dbReference type="InterPro" id="IPR005312">
    <property type="entry name" value="DUF1759"/>
</dbReference>
<dbReference type="InterPro" id="IPR021109">
    <property type="entry name" value="Peptidase_aspartic_dom_sf"/>
</dbReference>
<dbReference type="Gene3D" id="2.40.70.10">
    <property type="entry name" value="Acid Proteases"/>
    <property type="match status" value="1"/>
</dbReference>
<name>A0AAV4MEV7_CAEEX</name>
<dbReference type="Pfam" id="PF03564">
    <property type="entry name" value="DUF1759"/>
    <property type="match status" value="1"/>
</dbReference>
<dbReference type="AlphaFoldDB" id="A0AAV4MEV7"/>
<dbReference type="PANTHER" id="PTHR22954">
    <property type="entry name" value="RETROVIRAL PROTEASE-RELATED"/>
    <property type="match status" value="1"/>
</dbReference>
<keyword evidence="2" id="KW-1185">Reference proteome</keyword>
<evidence type="ECO:0000313" key="1">
    <source>
        <dbReference type="EMBL" id="GIX70987.1"/>
    </source>
</evidence>
<evidence type="ECO:0000313" key="2">
    <source>
        <dbReference type="Proteomes" id="UP001054945"/>
    </source>
</evidence>
<gene>
    <name evidence="1" type="primary">AVEN_223723_1</name>
    <name evidence="1" type="ORF">CEXT_746512</name>
</gene>
<comment type="caution">
    <text evidence="1">The sequence shown here is derived from an EMBL/GenBank/DDBJ whole genome shotgun (WGS) entry which is preliminary data.</text>
</comment>
<dbReference type="EMBL" id="BPLR01019707">
    <property type="protein sequence ID" value="GIX70987.1"/>
    <property type="molecule type" value="Genomic_DNA"/>
</dbReference>
<dbReference type="PANTHER" id="PTHR22954:SF3">
    <property type="entry name" value="PROTEIN CBG08539"/>
    <property type="match status" value="1"/>
</dbReference>
<sequence>MIAAEVPDDDLNNEVISCEEYLDEFISLSRRIKEKTDNSDLNISIRSKTDSSISACNDKRYKLPKIQIKKFDGHLLSYLSFWGQFKKIHEDKNLDDVDKFHYLAQSMLPGTRAYELIESYPLTSENYPKVISAFTERFGNQEILTEIYVRELLKLIIQNVHSQGKDKLPLMTLFDKIESHIRALESLGVNQNSNAAWLFPMVESCLSAELIRVWQRSVLFNAKGPRLSNLLEFLRKEVEGEQRVKLAREKKCESVAGAKGSTTVQATMSTPSCMREVLLMTLMVEVVSGNMTKRVRCLLDCGSQRSYILRSTAEALHLKSLSAEKLTHSLFGGARTESKNHKRYSMRLRPVGRSTGYQFDFLDQDIICGVIPRIPKGEVIQLNEGLTAINTKLGWTLCGEPKELNVQNLEGAQSMLITNLHVQNMKASDMWDLERIGITDEVQTFSKAVEDQLVQEQFLKGLSRYEDGRYCNSVIKGLFLVLPVAPYLLAAVISFHLENVHAKFEIVAEKLLHAFYVDNCVTSVDTNVELEVFIQQATAIMADAKNGTAYVDFWPRARTIVTEC</sequence>
<reference evidence="1 2" key="1">
    <citation type="submission" date="2021-06" db="EMBL/GenBank/DDBJ databases">
        <title>Caerostris extrusa draft genome.</title>
        <authorList>
            <person name="Kono N."/>
            <person name="Arakawa K."/>
        </authorList>
    </citation>
    <scope>NUCLEOTIDE SEQUENCE [LARGE SCALE GENOMIC DNA]</scope>
</reference>
<protein>
    <submittedName>
        <fullName evidence="1">DUF1758 domain-containing protein</fullName>
    </submittedName>
</protein>
<accession>A0AAV4MEV7</accession>
<dbReference type="Proteomes" id="UP001054945">
    <property type="component" value="Unassembled WGS sequence"/>
</dbReference>
<proteinExistence type="predicted"/>
<organism evidence="1 2">
    <name type="scientific">Caerostris extrusa</name>
    <name type="common">Bark spider</name>
    <name type="synonym">Caerostris bankana</name>
    <dbReference type="NCBI Taxonomy" id="172846"/>
    <lineage>
        <taxon>Eukaryota</taxon>
        <taxon>Metazoa</taxon>
        <taxon>Ecdysozoa</taxon>
        <taxon>Arthropoda</taxon>
        <taxon>Chelicerata</taxon>
        <taxon>Arachnida</taxon>
        <taxon>Araneae</taxon>
        <taxon>Araneomorphae</taxon>
        <taxon>Entelegynae</taxon>
        <taxon>Araneoidea</taxon>
        <taxon>Araneidae</taxon>
        <taxon>Caerostris</taxon>
    </lineage>
</organism>